<dbReference type="OrthoDB" id="3832628at2759"/>
<dbReference type="eggNOG" id="ENOG502RQWM">
    <property type="taxonomic scope" value="Eukaryota"/>
</dbReference>
<sequence>MARTSQTARKRTGPPRPRNTTHDFTDHSNKTYTVVDPFQRRCPNPHVITKLSIHLYSLGPLQPSPEAIGQELLKSNDIIDWANARNWWPRVDVYSPLDSIEACIEHHRREKTFRKNAKEEMHRAAAATTADEEDAVGAVRKLRGKEPLPHIVPTWCRRRTAYVLYRTTPAIYRSFILVVPADCTTWEDIQQKGLWMVRFDQDVPGELTVQMDDDDDASAQESLIDDDHGWVHVDRCTNLGPPHRVERVSVNSLDVEDPPMNPLYNEWVSLVSQLYDCTYRPCCCDGCDEGEPHENCEVEMSEHFFNEDGDCVECRRAVEQSQ</sequence>
<dbReference type="Proteomes" id="UP000007963">
    <property type="component" value="Unassembled WGS sequence"/>
</dbReference>
<dbReference type="AlphaFoldDB" id="Q0CUC6"/>
<evidence type="ECO:0000313" key="3">
    <source>
        <dbReference type="Proteomes" id="UP000007963"/>
    </source>
</evidence>
<evidence type="ECO:0000313" key="2">
    <source>
        <dbReference type="EMBL" id="EAU37670.1"/>
    </source>
</evidence>
<dbReference type="EMBL" id="CH476596">
    <property type="protein sequence ID" value="EAU37670.1"/>
    <property type="molecule type" value="Genomic_DNA"/>
</dbReference>
<evidence type="ECO:0000256" key="1">
    <source>
        <dbReference type="SAM" id="MobiDB-lite"/>
    </source>
</evidence>
<reference evidence="3" key="1">
    <citation type="submission" date="2005-09" db="EMBL/GenBank/DDBJ databases">
        <title>Annotation of the Aspergillus terreus NIH2624 genome.</title>
        <authorList>
            <person name="Birren B.W."/>
            <person name="Lander E.S."/>
            <person name="Galagan J.E."/>
            <person name="Nusbaum C."/>
            <person name="Devon K."/>
            <person name="Henn M."/>
            <person name="Ma L.-J."/>
            <person name="Jaffe D.B."/>
            <person name="Butler J."/>
            <person name="Alvarez P."/>
            <person name="Gnerre S."/>
            <person name="Grabherr M."/>
            <person name="Kleber M."/>
            <person name="Mauceli E.W."/>
            <person name="Brockman W."/>
            <person name="Rounsley S."/>
            <person name="Young S.K."/>
            <person name="LaButti K."/>
            <person name="Pushparaj V."/>
            <person name="DeCaprio D."/>
            <person name="Crawford M."/>
            <person name="Koehrsen M."/>
            <person name="Engels R."/>
            <person name="Montgomery P."/>
            <person name="Pearson M."/>
            <person name="Howarth C."/>
            <person name="Larson L."/>
            <person name="Luoma S."/>
            <person name="White J."/>
            <person name="Alvarado L."/>
            <person name="Kodira C.D."/>
            <person name="Zeng Q."/>
            <person name="Oleary S."/>
            <person name="Yandava C."/>
            <person name="Denning D.W."/>
            <person name="Nierman W.C."/>
            <person name="Milne T."/>
            <person name="Madden K."/>
        </authorList>
    </citation>
    <scope>NUCLEOTIDE SEQUENCE [LARGE SCALE GENOMIC DNA]</scope>
    <source>
        <strain evidence="3">NIH 2624 / FGSC A1156</strain>
    </source>
</reference>
<dbReference type="GeneID" id="4317213"/>
<dbReference type="RefSeq" id="XP_001211886.1">
    <property type="nucleotide sequence ID" value="XM_001211886.1"/>
</dbReference>
<organism evidence="2 3">
    <name type="scientific">Aspergillus terreus (strain NIH 2624 / FGSC A1156)</name>
    <dbReference type="NCBI Taxonomy" id="341663"/>
    <lineage>
        <taxon>Eukaryota</taxon>
        <taxon>Fungi</taxon>
        <taxon>Dikarya</taxon>
        <taxon>Ascomycota</taxon>
        <taxon>Pezizomycotina</taxon>
        <taxon>Eurotiomycetes</taxon>
        <taxon>Eurotiomycetidae</taxon>
        <taxon>Eurotiales</taxon>
        <taxon>Aspergillaceae</taxon>
        <taxon>Aspergillus</taxon>
        <taxon>Aspergillus subgen. Circumdati</taxon>
    </lineage>
</organism>
<dbReference type="OMA" id="CIEHHRR"/>
<proteinExistence type="predicted"/>
<protein>
    <submittedName>
        <fullName evidence="2">Uncharacterized protein</fullName>
    </submittedName>
</protein>
<accession>Q0CUC6</accession>
<gene>
    <name evidence="2" type="ORF">ATEG_02708</name>
</gene>
<dbReference type="HOGENOM" id="CLU_809355_0_0_1"/>
<feature type="region of interest" description="Disordered" evidence="1">
    <location>
        <begin position="1"/>
        <end position="28"/>
    </location>
</feature>
<dbReference type="VEuPathDB" id="FungiDB:ATEG_02708"/>
<name>Q0CUC6_ASPTN</name>